<dbReference type="AlphaFoldDB" id="A0A3S1DRW3"/>
<feature type="transmembrane region" description="Helical" evidence="1">
    <location>
        <begin position="12"/>
        <end position="29"/>
    </location>
</feature>
<dbReference type="InterPro" id="IPR025321">
    <property type="entry name" value="DUF4227"/>
</dbReference>
<evidence type="ECO:0000256" key="1">
    <source>
        <dbReference type="SAM" id="Phobius"/>
    </source>
</evidence>
<dbReference type="OrthoDB" id="2691647at2"/>
<reference evidence="2 3" key="1">
    <citation type="submission" date="2018-12" db="EMBL/GenBank/DDBJ databases">
        <authorList>
            <person name="Sun L."/>
            <person name="Chen Z."/>
        </authorList>
    </citation>
    <scope>NUCLEOTIDE SEQUENCE [LARGE SCALE GENOMIC DNA]</scope>
    <source>
        <strain evidence="2 3">DSM 15890</strain>
    </source>
</reference>
<keyword evidence="1" id="KW-0812">Transmembrane</keyword>
<dbReference type="Pfam" id="PF14004">
    <property type="entry name" value="DUF4227"/>
    <property type="match status" value="1"/>
</dbReference>
<protein>
    <submittedName>
        <fullName evidence="2">DUF4227 family protein</fullName>
    </submittedName>
</protein>
<organism evidence="2 3">
    <name type="scientific">Paenibacillus anaericanus</name>
    <dbReference type="NCBI Taxonomy" id="170367"/>
    <lineage>
        <taxon>Bacteria</taxon>
        <taxon>Bacillati</taxon>
        <taxon>Bacillota</taxon>
        <taxon>Bacilli</taxon>
        <taxon>Bacillales</taxon>
        <taxon>Paenibacillaceae</taxon>
        <taxon>Paenibacillus</taxon>
    </lineage>
</organism>
<name>A0A3S1DRW3_9BACL</name>
<dbReference type="Proteomes" id="UP000279446">
    <property type="component" value="Unassembled WGS sequence"/>
</dbReference>
<comment type="caution">
    <text evidence="2">The sequence shown here is derived from an EMBL/GenBank/DDBJ whole genome shotgun (WGS) entry which is preliminary data.</text>
</comment>
<proteinExistence type="predicted"/>
<dbReference type="RefSeq" id="WP_127190926.1">
    <property type="nucleotide sequence ID" value="NZ_JAUSSS010000002.1"/>
</dbReference>
<keyword evidence="3" id="KW-1185">Reference proteome</keyword>
<gene>
    <name evidence="2" type="ORF">EJP82_04945</name>
</gene>
<sequence>MVISLRKWLRSLKYLIAFIVLAYIMYRVLGLLEGYIFPMDKYRIPDGSAVKAFRSGTDGDSAVGVMSERLKLFFWYGE</sequence>
<evidence type="ECO:0000313" key="2">
    <source>
        <dbReference type="EMBL" id="RUT47728.1"/>
    </source>
</evidence>
<dbReference type="EMBL" id="RZNY01000003">
    <property type="protein sequence ID" value="RUT47728.1"/>
    <property type="molecule type" value="Genomic_DNA"/>
</dbReference>
<keyword evidence="1" id="KW-1133">Transmembrane helix</keyword>
<keyword evidence="1" id="KW-0472">Membrane</keyword>
<evidence type="ECO:0000313" key="3">
    <source>
        <dbReference type="Proteomes" id="UP000279446"/>
    </source>
</evidence>
<accession>A0A3S1DRW3</accession>